<reference evidence="1" key="1">
    <citation type="journal article" date="2014" name="Front. Microbiol.">
        <title>High frequency of phylogenetically diverse reductive dehalogenase-homologous genes in deep subseafloor sedimentary metagenomes.</title>
        <authorList>
            <person name="Kawai M."/>
            <person name="Futagami T."/>
            <person name="Toyoda A."/>
            <person name="Takaki Y."/>
            <person name="Nishi S."/>
            <person name="Hori S."/>
            <person name="Arai W."/>
            <person name="Tsubouchi T."/>
            <person name="Morono Y."/>
            <person name="Uchiyama I."/>
            <person name="Ito T."/>
            <person name="Fujiyama A."/>
            <person name="Inagaki F."/>
            <person name="Takami H."/>
        </authorList>
    </citation>
    <scope>NUCLEOTIDE SEQUENCE</scope>
    <source>
        <strain evidence="1">Expedition CK06-06</strain>
    </source>
</reference>
<sequence>MISVEYELGKEIVETCTCECGAGLTLAWGGSWGINSYVIKCSKDINHSQIARPASLGPYDIPGFNLFNLKGRRKDMEQKYGPEKTRVLAKYIGTGAITKAIATEIVETLWG</sequence>
<gene>
    <name evidence="1" type="ORF">S12H4_08494</name>
</gene>
<dbReference type="EMBL" id="BARW01003285">
    <property type="protein sequence ID" value="GAI65469.1"/>
    <property type="molecule type" value="Genomic_DNA"/>
</dbReference>
<comment type="caution">
    <text evidence="1">The sequence shown here is derived from an EMBL/GenBank/DDBJ whole genome shotgun (WGS) entry which is preliminary data.</text>
</comment>
<dbReference type="AlphaFoldDB" id="X1SCK2"/>
<name>X1SCK2_9ZZZZ</name>
<organism evidence="1">
    <name type="scientific">marine sediment metagenome</name>
    <dbReference type="NCBI Taxonomy" id="412755"/>
    <lineage>
        <taxon>unclassified sequences</taxon>
        <taxon>metagenomes</taxon>
        <taxon>ecological metagenomes</taxon>
    </lineage>
</organism>
<protein>
    <submittedName>
        <fullName evidence="1">Uncharacterized protein</fullName>
    </submittedName>
</protein>
<proteinExistence type="predicted"/>
<feature type="non-terminal residue" evidence="1">
    <location>
        <position position="111"/>
    </location>
</feature>
<evidence type="ECO:0000313" key="1">
    <source>
        <dbReference type="EMBL" id="GAI65469.1"/>
    </source>
</evidence>
<accession>X1SCK2</accession>